<protein>
    <submittedName>
        <fullName evidence="2">Uncharacterized protein</fullName>
    </submittedName>
</protein>
<evidence type="ECO:0000256" key="1">
    <source>
        <dbReference type="SAM" id="MobiDB-lite"/>
    </source>
</evidence>
<evidence type="ECO:0000313" key="2">
    <source>
        <dbReference type="EMBL" id="EGV94440.1"/>
    </source>
</evidence>
<feature type="region of interest" description="Disordered" evidence="1">
    <location>
        <begin position="79"/>
        <end position="103"/>
    </location>
</feature>
<dbReference type="Proteomes" id="UP000001075">
    <property type="component" value="Unassembled WGS sequence"/>
</dbReference>
<proteinExistence type="predicted"/>
<dbReference type="InParanoid" id="G3GS86"/>
<name>G3GS86_CRIGR</name>
<reference evidence="3" key="1">
    <citation type="journal article" date="2011" name="Nat. Biotechnol.">
        <title>The genomic sequence of the Chinese hamster ovary (CHO)-K1 cell line.</title>
        <authorList>
            <person name="Xu X."/>
            <person name="Nagarajan H."/>
            <person name="Lewis N.E."/>
            <person name="Pan S."/>
            <person name="Cai Z."/>
            <person name="Liu X."/>
            <person name="Chen W."/>
            <person name="Xie M."/>
            <person name="Wang W."/>
            <person name="Hammond S."/>
            <person name="Andersen M.R."/>
            <person name="Neff N."/>
            <person name="Passarelli B."/>
            <person name="Koh W."/>
            <person name="Fan H.C."/>
            <person name="Wang J."/>
            <person name="Gui Y."/>
            <person name="Lee K.H."/>
            <person name="Betenbaugh M.J."/>
            <person name="Quake S.R."/>
            <person name="Famili I."/>
            <person name="Palsson B.O."/>
            <person name="Wang J."/>
        </authorList>
    </citation>
    <scope>NUCLEOTIDE SEQUENCE [LARGE SCALE GENOMIC DNA]</scope>
    <source>
        <strain evidence="3">CHO K1 cell line</strain>
    </source>
</reference>
<accession>G3GS86</accession>
<gene>
    <name evidence="2" type="ORF">I79_000400</name>
</gene>
<sequence>MLPLAEKEGNAFRNAYIQILQQRNVGAGGTDSTRQWRELRQTSSEALCSEHWSNSKALDWMDTERIQAALRFLRHKDAEQRGHRRMKQPTQYVRRPLGGILSS</sequence>
<dbReference type="AlphaFoldDB" id="G3GS86"/>
<evidence type="ECO:0000313" key="3">
    <source>
        <dbReference type="Proteomes" id="UP000001075"/>
    </source>
</evidence>
<organism evidence="2 3">
    <name type="scientific">Cricetulus griseus</name>
    <name type="common">Chinese hamster</name>
    <name type="synonym">Cricetulus barabensis griseus</name>
    <dbReference type="NCBI Taxonomy" id="10029"/>
    <lineage>
        <taxon>Eukaryota</taxon>
        <taxon>Metazoa</taxon>
        <taxon>Chordata</taxon>
        <taxon>Craniata</taxon>
        <taxon>Vertebrata</taxon>
        <taxon>Euteleostomi</taxon>
        <taxon>Mammalia</taxon>
        <taxon>Eutheria</taxon>
        <taxon>Euarchontoglires</taxon>
        <taxon>Glires</taxon>
        <taxon>Rodentia</taxon>
        <taxon>Myomorpha</taxon>
        <taxon>Muroidea</taxon>
        <taxon>Cricetidae</taxon>
        <taxon>Cricetinae</taxon>
        <taxon>Cricetulus</taxon>
    </lineage>
</organism>
<dbReference type="EMBL" id="JH000007">
    <property type="protein sequence ID" value="EGV94440.1"/>
    <property type="molecule type" value="Genomic_DNA"/>
</dbReference>